<accession>A0A1G9VAG7</accession>
<sequence length="162" mass="17279">MFKRMLPLALLVAGTLTFSSCKKNDDTPATPSLYTRLGGNAAITKVVNDFAGNVVAETQTANSKLLRTFKPLVDAAKAGDPTRANNLVNNLINQIGQATGGPEKYMGKDMMTAHKGMKITDDEFTALVNELVKALDKNSVPSQEKTELLTILGGLKGQIVGQ</sequence>
<dbReference type="GO" id="GO:0019825">
    <property type="term" value="F:oxygen binding"/>
    <property type="evidence" value="ECO:0007669"/>
    <property type="project" value="InterPro"/>
</dbReference>
<evidence type="ECO:0000256" key="2">
    <source>
        <dbReference type="ARBA" id="ARBA00022617"/>
    </source>
</evidence>
<dbReference type="InterPro" id="IPR009050">
    <property type="entry name" value="Globin-like_sf"/>
</dbReference>
<dbReference type="GO" id="GO:0020037">
    <property type="term" value="F:heme binding"/>
    <property type="evidence" value="ECO:0007669"/>
    <property type="project" value="InterPro"/>
</dbReference>
<dbReference type="InterPro" id="IPR001486">
    <property type="entry name" value="Hemoglobin_trunc"/>
</dbReference>
<dbReference type="Proteomes" id="UP000198901">
    <property type="component" value="Unassembled WGS sequence"/>
</dbReference>
<dbReference type="EMBL" id="FNGS01000008">
    <property type="protein sequence ID" value="SDM69218.1"/>
    <property type="molecule type" value="Genomic_DNA"/>
</dbReference>
<dbReference type="STRING" id="563176.SAMN04488090_4035"/>
<evidence type="ECO:0000256" key="3">
    <source>
        <dbReference type="ARBA" id="ARBA00022723"/>
    </source>
</evidence>
<feature type="binding site" description="distal binding residue" evidence="5">
    <location>
        <position position="114"/>
    </location>
    <ligand>
        <name>heme</name>
        <dbReference type="ChEBI" id="CHEBI:30413"/>
    </ligand>
    <ligandPart>
        <name>Fe</name>
        <dbReference type="ChEBI" id="CHEBI:18248"/>
    </ligandPart>
</feature>
<dbReference type="GO" id="GO:0046872">
    <property type="term" value="F:metal ion binding"/>
    <property type="evidence" value="ECO:0007669"/>
    <property type="project" value="UniProtKB-KW"/>
</dbReference>
<proteinExistence type="predicted"/>
<dbReference type="InterPro" id="IPR012292">
    <property type="entry name" value="Globin/Proto"/>
</dbReference>
<evidence type="ECO:0000313" key="7">
    <source>
        <dbReference type="Proteomes" id="UP000198901"/>
    </source>
</evidence>
<keyword evidence="1" id="KW-0813">Transport</keyword>
<keyword evidence="7" id="KW-1185">Reference proteome</keyword>
<protein>
    <submittedName>
        <fullName evidence="6">Hemoglobin</fullName>
    </submittedName>
</protein>
<dbReference type="RefSeq" id="WP_093207241.1">
    <property type="nucleotide sequence ID" value="NZ_FNGS01000008.1"/>
</dbReference>
<evidence type="ECO:0000256" key="1">
    <source>
        <dbReference type="ARBA" id="ARBA00022448"/>
    </source>
</evidence>
<evidence type="ECO:0000256" key="5">
    <source>
        <dbReference type="PIRSR" id="PIRSR601486-1"/>
    </source>
</evidence>
<dbReference type="PROSITE" id="PS51257">
    <property type="entry name" value="PROKAR_LIPOPROTEIN"/>
    <property type="match status" value="1"/>
</dbReference>
<organism evidence="6 7">
    <name type="scientific">Siphonobacter aquaeclarae</name>
    <dbReference type="NCBI Taxonomy" id="563176"/>
    <lineage>
        <taxon>Bacteria</taxon>
        <taxon>Pseudomonadati</taxon>
        <taxon>Bacteroidota</taxon>
        <taxon>Cytophagia</taxon>
        <taxon>Cytophagales</taxon>
        <taxon>Cytophagaceae</taxon>
        <taxon>Siphonobacter</taxon>
    </lineage>
</organism>
<reference evidence="6 7" key="1">
    <citation type="submission" date="2016-10" db="EMBL/GenBank/DDBJ databases">
        <authorList>
            <person name="de Groot N.N."/>
        </authorList>
    </citation>
    <scope>NUCLEOTIDE SEQUENCE [LARGE SCALE GENOMIC DNA]</scope>
    <source>
        <strain evidence="6 7">DSM 21668</strain>
    </source>
</reference>
<keyword evidence="2 5" id="KW-0349">Heme</keyword>
<name>A0A1G9VAG7_9BACT</name>
<dbReference type="SUPFAM" id="SSF46458">
    <property type="entry name" value="Globin-like"/>
    <property type="match status" value="1"/>
</dbReference>
<keyword evidence="4 5" id="KW-0408">Iron</keyword>
<dbReference type="Gene3D" id="1.10.490.10">
    <property type="entry name" value="Globins"/>
    <property type="match status" value="1"/>
</dbReference>
<dbReference type="OrthoDB" id="9795814at2"/>
<gene>
    <name evidence="6" type="ORF">SAMN04488090_4035</name>
</gene>
<evidence type="ECO:0000313" key="6">
    <source>
        <dbReference type="EMBL" id="SDM69218.1"/>
    </source>
</evidence>
<keyword evidence="3 5" id="KW-0479">Metal-binding</keyword>
<evidence type="ECO:0000256" key="4">
    <source>
        <dbReference type="ARBA" id="ARBA00023004"/>
    </source>
</evidence>
<dbReference type="Pfam" id="PF01152">
    <property type="entry name" value="Bac_globin"/>
    <property type="match status" value="1"/>
</dbReference>
<dbReference type="CDD" id="cd00454">
    <property type="entry name" value="TrHb1_N"/>
    <property type="match status" value="1"/>
</dbReference>
<dbReference type="AlphaFoldDB" id="A0A1G9VAG7"/>